<protein>
    <submittedName>
        <fullName evidence="3">Cyclic nucleotide-binding domain-containing protein</fullName>
    </submittedName>
</protein>
<evidence type="ECO:0000313" key="3">
    <source>
        <dbReference type="EMBL" id="MCC9032993.1"/>
    </source>
</evidence>
<organism evidence="3 5">
    <name type="scientific">Chryseobacterium muglaense</name>
    <dbReference type="NCBI Taxonomy" id="2893752"/>
    <lineage>
        <taxon>Bacteria</taxon>
        <taxon>Pseudomonadati</taxon>
        <taxon>Bacteroidota</taxon>
        <taxon>Flavobacteriia</taxon>
        <taxon>Flavobacteriales</taxon>
        <taxon>Weeksellaceae</taxon>
        <taxon>Chryseobacterium group</taxon>
        <taxon>Chryseobacterium</taxon>
    </lineage>
</organism>
<dbReference type="InterPro" id="IPR014710">
    <property type="entry name" value="RmlC-like_jellyroll"/>
</dbReference>
<dbReference type="Proteomes" id="UP000603715">
    <property type="component" value="Unassembled WGS sequence"/>
</dbReference>
<dbReference type="EMBL" id="JACXXP010000024">
    <property type="protein sequence ID" value="MBD3906069.1"/>
    <property type="molecule type" value="Genomic_DNA"/>
</dbReference>
<dbReference type="CDD" id="cd00038">
    <property type="entry name" value="CAP_ED"/>
    <property type="match status" value="1"/>
</dbReference>
<reference evidence="4" key="2">
    <citation type="submission" date="2023-07" db="EMBL/GenBank/DDBJ databases">
        <title>Description of novel Chryseobacterium sp. strain C-2.</title>
        <authorList>
            <person name="Saticioglu I.B."/>
        </authorList>
    </citation>
    <scope>NUCLEOTIDE SEQUENCE [LARGE SCALE GENOMIC DNA]</scope>
    <source>
        <strain evidence="4">C-2</strain>
    </source>
</reference>
<dbReference type="EMBL" id="JAJJML010000001">
    <property type="protein sequence ID" value="MCC9032993.1"/>
    <property type="molecule type" value="Genomic_DNA"/>
</dbReference>
<reference evidence="2" key="3">
    <citation type="submission" date="2024-05" db="EMBL/GenBank/DDBJ databases">
        <title>Description of novel Chryseobacterium sp. strain C-2.</title>
        <authorList>
            <person name="Saticioglu I.B."/>
        </authorList>
    </citation>
    <scope>NUCLEOTIDE SEQUENCE</scope>
    <source>
        <strain evidence="2">C-2</strain>
    </source>
</reference>
<evidence type="ECO:0000259" key="1">
    <source>
        <dbReference type="Pfam" id="PF00027"/>
    </source>
</evidence>
<dbReference type="Gene3D" id="2.60.120.10">
    <property type="entry name" value="Jelly Rolls"/>
    <property type="match status" value="1"/>
</dbReference>
<dbReference type="SUPFAM" id="SSF51206">
    <property type="entry name" value="cAMP-binding domain-like"/>
    <property type="match status" value="1"/>
</dbReference>
<dbReference type="InterPro" id="IPR018490">
    <property type="entry name" value="cNMP-bd_dom_sf"/>
</dbReference>
<proteinExistence type="predicted"/>
<evidence type="ECO:0000313" key="4">
    <source>
        <dbReference type="Proteomes" id="UP000603715"/>
    </source>
</evidence>
<evidence type="ECO:0000313" key="2">
    <source>
        <dbReference type="EMBL" id="MBD3906069.1"/>
    </source>
</evidence>
<accession>A0A9Q3YQH0</accession>
<dbReference type="Proteomes" id="UP001107960">
    <property type="component" value="Unassembled WGS sequence"/>
</dbReference>
<sequence>MQIIKDYLQKLALISDEDWVVFSTKFEKQIFKKKDLIIKSGDVENYLSFIETGIVRFWIETEDKDVIFDFTYEKSFFSAYLSFLTRESTNWNIQEVTPIVLWRISYTDLQLIYDQTQVGEKIGRLAAENLFMMATKRKISLLTSTAEELYVELFIKM</sequence>
<name>A0A9Q3YQH0_9FLAO</name>
<comment type="caution">
    <text evidence="3">The sequence shown here is derived from an EMBL/GenBank/DDBJ whole genome shotgun (WGS) entry which is preliminary data.</text>
</comment>
<keyword evidence="4" id="KW-1185">Reference proteome</keyword>
<dbReference type="AlphaFoldDB" id="A0A9Q3YQH0"/>
<gene>
    <name evidence="2" type="ORF">IEW27_15895</name>
    <name evidence="3" type="ORF">LNP80_01815</name>
</gene>
<dbReference type="Pfam" id="PF00027">
    <property type="entry name" value="cNMP_binding"/>
    <property type="match status" value="1"/>
</dbReference>
<reference evidence="3" key="1">
    <citation type="submission" date="2021-11" db="EMBL/GenBank/DDBJ databases">
        <title>Description of novel Chryseobacterium species.</title>
        <authorList>
            <person name="Saticioglu I.B."/>
            <person name="Ay H."/>
            <person name="Altun S."/>
            <person name="Duman M."/>
        </authorList>
    </citation>
    <scope>NUCLEOTIDE SEQUENCE</scope>
    <source>
        <strain evidence="3">C-39</strain>
    </source>
</reference>
<dbReference type="RefSeq" id="WP_191180494.1">
    <property type="nucleotide sequence ID" value="NZ_JACXXP010000024.1"/>
</dbReference>
<dbReference type="InterPro" id="IPR000595">
    <property type="entry name" value="cNMP-bd_dom"/>
</dbReference>
<feature type="domain" description="Cyclic nucleotide-binding" evidence="1">
    <location>
        <begin position="30"/>
        <end position="114"/>
    </location>
</feature>
<evidence type="ECO:0000313" key="5">
    <source>
        <dbReference type="Proteomes" id="UP001107960"/>
    </source>
</evidence>